<protein>
    <recommendedName>
        <fullName evidence="9">Transmembrane protein</fullName>
    </recommendedName>
</protein>
<dbReference type="GeneID" id="54587268"/>
<keyword evidence="4 6" id="KW-0472">Membrane</keyword>
<gene>
    <name evidence="7" type="ORF">BU26DRAFT_569884</name>
</gene>
<dbReference type="Proteomes" id="UP000800094">
    <property type="component" value="Unassembled WGS sequence"/>
</dbReference>
<keyword evidence="8" id="KW-1185">Reference proteome</keyword>
<dbReference type="PANTHER" id="PTHR15549">
    <property type="entry name" value="PAIRED IMMUNOGLOBULIN-LIKE TYPE 2 RECEPTOR"/>
    <property type="match status" value="1"/>
</dbReference>
<evidence type="ECO:0000313" key="7">
    <source>
        <dbReference type="EMBL" id="KAF2243999.1"/>
    </source>
</evidence>
<organism evidence="7 8">
    <name type="scientific">Trematosphaeria pertusa</name>
    <dbReference type="NCBI Taxonomy" id="390896"/>
    <lineage>
        <taxon>Eukaryota</taxon>
        <taxon>Fungi</taxon>
        <taxon>Dikarya</taxon>
        <taxon>Ascomycota</taxon>
        <taxon>Pezizomycotina</taxon>
        <taxon>Dothideomycetes</taxon>
        <taxon>Pleosporomycetidae</taxon>
        <taxon>Pleosporales</taxon>
        <taxon>Massarineae</taxon>
        <taxon>Trematosphaeriaceae</taxon>
        <taxon>Trematosphaeria</taxon>
    </lineage>
</organism>
<evidence type="ECO:0000256" key="4">
    <source>
        <dbReference type="ARBA" id="ARBA00023136"/>
    </source>
</evidence>
<keyword evidence="2 6" id="KW-0812">Transmembrane</keyword>
<comment type="subcellular location">
    <subcellularLocation>
        <location evidence="1">Membrane</location>
        <topology evidence="1">Single-pass membrane protein</topology>
    </subcellularLocation>
</comment>
<evidence type="ECO:0000256" key="3">
    <source>
        <dbReference type="ARBA" id="ARBA00022989"/>
    </source>
</evidence>
<dbReference type="AlphaFoldDB" id="A0A6A6I1H5"/>
<evidence type="ECO:0008006" key="9">
    <source>
        <dbReference type="Google" id="ProtNLM"/>
    </source>
</evidence>
<evidence type="ECO:0000256" key="5">
    <source>
        <dbReference type="SAM" id="MobiDB-lite"/>
    </source>
</evidence>
<dbReference type="InterPro" id="IPR051694">
    <property type="entry name" value="Immunoregulatory_rcpt-like"/>
</dbReference>
<feature type="region of interest" description="Disordered" evidence="5">
    <location>
        <begin position="488"/>
        <end position="552"/>
    </location>
</feature>
<feature type="transmembrane region" description="Helical" evidence="6">
    <location>
        <begin position="50"/>
        <end position="72"/>
    </location>
</feature>
<dbReference type="GO" id="GO:0016020">
    <property type="term" value="C:membrane"/>
    <property type="evidence" value="ECO:0007669"/>
    <property type="project" value="UniProtKB-SubCell"/>
</dbReference>
<dbReference type="PANTHER" id="PTHR15549:SF26">
    <property type="entry name" value="AXIAL BUDDING PATTERN PROTEIN 2-RELATED"/>
    <property type="match status" value="1"/>
</dbReference>
<feature type="compositionally biased region" description="Pro residues" evidence="5">
    <location>
        <begin position="519"/>
        <end position="528"/>
    </location>
</feature>
<evidence type="ECO:0000313" key="8">
    <source>
        <dbReference type="Proteomes" id="UP000800094"/>
    </source>
</evidence>
<feature type="transmembrane region" description="Helical" evidence="6">
    <location>
        <begin position="347"/>
        <end position="372"/>
    </location>
</feature>
<dbReference type="OrthoDB" id="10687772at2759"/>
<dbReference type="RefSeq" id="XP_033679003.1">
    <property type="nucleotide sequence ID" value="XM_033833938.1"/>
</dbReference>
<name>A0A6A6I1H5_9PLEO</name>
<dbReference type="GO" id="GO:0071944">
    <property type="term" value="C:cell periphery"/>
    <property type="evidence" value="ECO:0007669"/>
    <property type="project" value="UniProtKB-ARBA"/>
</dbReference>
<dbReference type="EMBL" id="ML987204">
    <property type="protein sequence ID" value="KAF2243999.1"/>
    <property type="molecule type" value="Genomic_DNA"/>
</dbReference>
<feature type="compositionally biased region" description="Low complexity" evidence="5">
    <location>
        <begin position="529"/>
        <end position="541"/>
    </location>
</feature>
<sequence>MAPTTTAPIRPPVLFTDLPPFPSLLHPRAFGLTHRDFTTEFSAKPLANHIIAITLAALGVAALVGIAIWTKYRFLPWYNKRKAQRAEVEKAQQDQDQWLRFVRKSYRHRLDPIPEVHSTSDLEKALNEVSRDSDQSSLSDLPLRNLLAPPHTAPIVVTELTLPTGEGVVEDEQTPAKRLVFKNVPLQRFAPQGSQHGSGESQRMQTSGGYQNVNGVFRKVEHSETSRSSIECSGEELAVKDEYGPREDQSKEGEQQLQQVHSAELNRRQMAGENVVYVTVTDFTTIHDLPTGFTTLTSPKTSVASTPAGSLQTSAFQTITASSTLTSPSATAAPSVGDVLKQPRTAVIASLVLAGVIIIGLIYVGVVAFMFWSKYKGKCPKCDELTSEIRRFQKGDPISKHVVRARERASAVDAIRDAEEGGRPFEEIKLDSGTPDSQHQIKANRATALANLEGRGAVMEVKDIDNHRWTFFSFLTDHKRRARRNAKLRAANPDPQQDGSQDRYFTVQGPEASSRQSTRPPPPPPPKAYSPSSFYSSNYRAPRVSDSPPGDLANYPTYAQYYSEASDRYGVAGPATPYPMEQIDPTDALAQQYRQACYDAGREGNPHREEARRTVVDLRERIEQHRRRSRAYGGLPPLSPPRVFGDIDIDGKTGDGEQTWAAKAKGLFGGR</sequence>
<reference evidence="7" key="1">
    <citation type="journal article" date="2020" name="Stud. Mycol.">
        <title>101 Dothideomycetes genomes: a test case for predicting lifestyles and emergence of pathogens.</title>
        <authorList>
            <person name="Haridas S."/>
            <person name="Albert R."/>
            <person name="Binder M."/>
            <person name="Bloem J."/>
            <person name="Labutti K."/>
            <person name="Salamov A."/>
            <person name="Andreopoulos B."/>
            <person name="Baker S."/>
            <person name="Barry K."/>
            <person name="Bills G."/>
            <person name="Bluhm B."/>
            <person name="Cannon C."/>
            <person name="Castanera R."/>
            <person name="Culley D."/>
            <person name="Daum C."/>
            <person name="Ezra D."/>
            <person name="Gonzalez J."/>
            <person name="Henrissat B."/>
            <person name="Kuo A."/>
            <person name="Liang C."/>
            <person name="Lipzen A."/>
            <person name="Lutzoni F."/>
            <person name="Magnuson J."/>
            <person name="Mondo S."/>
            <person name="Nolan M."/>
            <person name="Ohm R."/>
            <person name="Pangilinan J."/>
            <person name="Park H.-J."/>
            <person name="Ramirez L."/>
            <person name="Alfaro M."/>
            <person name="Sun H."/>
            <person name="Tritt A."/>
            <person name="Yoshinaga Y."/>
            <person name="Zwiers L.-H."/>
            <person name="Turgeon B."/>
            <person name="Goodwin S."/>
            <person name="Spatafora J."/>
            <person name="Crous P."/>
            <person name="Grigoriev I."/>
        </authorList>
    </citation>
    <scope>NUCLEOTIDE SEQUENCE</scope>
    <source>
        <strain evidence="7">CBS 122368</strain>
    </source>
</reference>
<evidence type="ECO:0000256" key="1">
    <source>
        <dbReference type="ARBA" id="ARBA00004167"/>
    </source>
</evidence>
<proteinExistence type="predicted"/>
<keyword evidence="3 6" id="KW-1133">Transmembrane helix</keyword>
<evidence type="ECO:0000256" key="2">
    <source>
        <dbReference type="ARBA" id="ARBA00022692"/>
    </source>
</evidence>
<accession>A0A6A6I1H5</accession>
<evidence type="ECO:0000256" key="6">
    <source>
        <dbReference type="SAM" id="Phobius"/>
    </source>
</evidence>